<comment type="caution">
    <text evidence="9">The sequence shown here is derived from an EMBL/GenBank/DDBJ whole genome shotgun (WGS) entry which is preliminary data.</text>
</comment>
<reference evidence="9 10" key="1">
    <citation type="submission" date="2021-01" db="EMBL/GenBank/DDBJ databases">
        <title>Prevotella A2931 sp. nov.</title>
        <authorList>
            <person name="Buhl M."/>
            <person name="Oberhettinger P."/>
        </authorList>
    </citation>
    <scope>NUCLEOTIDE SEQUENCE [LARGE SCALE GENOMIC DNA]</scope>
    <source>
        <strain evidence="9 10">A2931</strain>
    </source>
</reference>
<evidence type="ECO:0000256" key="4">
    <source>
        <dbReference type="ARBA" id="ARBA00023136"/>
    </source>
</evidence>
<dbReference type="Pfam" id="PF14322">
    <property type="entry name" value="SusD-like_3"/>
    <property type="match status" value="1"/>
</dbReference>
<organism evidence="9 10">
    <name type="scientific">Prevotella illustrans</name>
    <dbReference type="NCBI Taxonomy" id="2800387"/>
    <lineage>
        <taxon>Bacteria</taxon>
        <taxon>Pseudomonadati</taxon>
        <taxon>Bacteroidota</taxon>
        <taxon>Bacteroidia</taxon>
        <taxon>Bacteroidales</taxon>
        <taxon>Prevotellaceae</taxon>
        <taxon>Prevotella</taxon>
    </lineage>
</organism>
<feature type="signal peptide" evidence="6">
    <location>
        <begin position="1"/>
        <end position="23"/>
    </location>
</feature>
<dbReference type="PROSITE" id="PS51257">
    <property type="entry name" value="PROKAR_LIPOPROTEIN"/>
    <property type="match status" value="1"/>
</dbReference>
<keyword evidence="10" id="KW-1185">Reference proteome</keyword>
<dbReference type="Pfam" id="PF07980">
    <property type="entry name" value="SusD_RagB"/>
    <property type="match status" value="1"/>
</dbReference>
<feature type="domain" description="SusD-like N-terminal" evidence="8">
    <location>
        <begin position="26"/>
        <end position="223"/>
    </location>
</feature>
<dbReference type="InterPro" id="IPR012944">
    <property type="entry name" value="SusD_RagB_dom"/>
</dbReference>
<dbReference type="EMBL" id="JAERMS010000014">
    <property type="protein sequence ID" value="MBO1363366.1"/>
    <property type="molecule type" value="Genomic_DNA"/>
</dbReference>
<dbReference type="Proteomes" id="UP000664265">
    <property type="component" value="Unassembled WGS sequence"/>
</dbReference>
<sequence length="527" mass="59523">MKLRYILYSALAMAALATSCSDALNEDPKGKLTPETFFSTQDELNMGTYALYRKVCDMQTNTNPMMAAWQGDDITTNPGSNKQDLADVDAFHPSDGNKGAKWLWETSYKVIKAANGIINNAEKCPTTPEEINIAMGQAKFWRALNYFYLVRRFGPIPLTLKGDVDYSRPLATVEEVYTQIVSDLKDCVNILPTSYSKAPRHINNTNIYITKQAAEATLASVYMAMAGWPLNKTAYYKEAAAMAKDVIEGVKSGKYEYILEPEYKHVYSVSHNNTNETVVGISFSGSFTWDEDSEMSKSNLFESLGGWGDGWGTIKFWKDFPAGPRKDATYNPKILKNNGRKDETELIDWWQTEECHPMFSLFTMGKGDVDYDYTKPASYTSTNGHRHRLIRYSEVLLWYAEAQARAEGTPNTLAYECINKVRNRAGLPNLTSGLSGEAFAEACFKEHGWEVAGYWNALVTRRDDLMRLNRLEQTFNDRVKNEPIEVAPGVLVKETVLVPANVKWQGEKSIYLPYPAFDAELNRNLKR</sequence>
<evidence type="ECO:0000313" key="10">
    <source>
        <dbReference type="Proteomes" id="UP000664265"/>
    </source>
</evidence>
<evidence type="ECO:0000259" key="8">
    <source>
        <dbReference type="Pfam" id="PF14322"/>
    </source>
</evidence>
<evidence type="ECO:0000256" key="3">
    <source>
        <dbReference type="ARBA" id="ARBA00022729"/>
    </source>
</evidence>
<keyword evidence="5" id="KW-0998">Cell outer membrane</keyword>
<feature type="chain" id="PRO_5047251061" evidence="6">
    <location>
        <begin position="24"/>
        <end position="527"/>
    </location>
</feature>
<dbReference type="Gene3D" id="1.25.40.390">
    <property type="match status" value="1"/>
</dbReference>
<evidence type="ECO:0000256" key="1">
    <source>
        <dbReference type="ARBA" id="ARBA00004442"/>
    </source>
</evidence>
<comment type="subcellular location">
    <subcellularLocation>
        <location evidence="1">Cell outer membrane</location>
    </subcellularLocation>
</comment>
<evidence type="ECO:0000256" key="2">
    <source>
        <dbReference type="ARBA" id="ARBA00006275"/>
    </source>
</evidence>
<evidence type="ECO:0000256" key="5">
    <source>
        <dbReference type="ARBA" id="ARBA00023237"/>
    </source>
</evidence>
<dbReference type="RefSeq" id="WP_107582043.1">
    <property type="nucleotide sequence ID" value="NZ_JAERMS010000014.1"/>
</dbReference>
<proteinExistence type="inferred from homology"/>
<feature type="domain" description="RagB/SusD" evidence="7">
    <location>
        <begin position="373"/>
        <end position="525"/>
    </location>
</feature>
<name>A0ABS3M5I1_9BACT</name>
<accession>A0ABS3M5I1</accession>
<dbReference type="SUPFAM" id="SSF48452">
    <property type="entry name" value="TPR-like"/>
    <property type="match status" value="1"/>
</dbReference>
<comment type="similarity">
    <text evidence="2">Belongs to the SusD family.</text>
</comment>
<protein>
    <submittedName>
        <fullName evidence="9">RagB/SusD family nutrient uptake outer membrane protein</fullName>
    </submittedName>
</protein>
<gene>
    <name evidence="9" type="ORF">JHU38_06190</name>
</gene>
<dbReference type="InterPro" id="IPR011990">
    <property type="entry name" value="TPR-like_helical_dom_sf"/>
</dbReference>
<evidence type="ECO:0000313" key="9">
    <source>
        <dbReference type="EMBL" id="MBO1363366.1"/>
    </source>
</evidence>
<keyword evidence="3 6" id="KW-0732">Signal</keyword>
<evidence type="ECO:0000259" key="7">
    <source>
        <dbReference type="Pfam" id="PF07980"/>
    </source>
</evidence>
<dbReference type="InterPro" id="IPR033985">
    <property type="entry name" value="SusD-like_N"/>
</dbReference>
<keyword evidence="4" id="KW-0472">Membrane</keyword>
<evidence type="ECO:0000256" key="6">
    <source>
        <dbReference type="SAM" id="SignalP"/>
    </source>
</evidence>